<dbReference type="CDD" id="cd03219">
    <property type="entry name" value="ABC_Mj1267_LivG_branched"/>
    <property type="match status" value="1"/>
</dbReference>
<name>A0A7W8KGC8_9DEIO</name>
<dbReference type="PANTHER" id="PTHR43820">
    <property type="entry name" value="HIGH-AFFINITY BRANCHED-CHAIN AMINO ACID TRANSPORT ATP-BINDING PROTEIN LIVF"/>
    <property type="match status" value="1"/>
</dbReference>
<comment type="similarity">
    <text evidence="1">Belongs to the ABC transporter superfamily.</text>
</comment>
<feature type="domain" description="ABC transporter" evidence="6">
    <location>
        <begin position="18"/>
        <end position="259"/>
    </location>
</feature>
<evidence type="ECO:0000313" key="8">
    <source>
        <dbReference type="Proteomes" id="UP000539473"/>
    </source>
</evidence>
<keyword evidence="2" id="KW-0813">Transport</keyword>
<dbReference type="GO" id="GO:0015658">
    <property type="term" value="F:branched-chain amino acid transmembrane transporter activity"/>
    <property type="evidence" value="ECO:0007669"/>
    <property type="project" value="TreeGrafter"/>
</dbReference>
<evidence type="ECO:0000313" key="7">
    <source>
        <dbReference type="EMBL" id="MBB5376501.1"/>
    </source>
</evidence>
<dbReference type="CDD" id="cd03224">
    <property type="entry name" value="ABC_TM1139_LivF_branched"/>
    <property type="match status" value="1"/>
</dbReference>
<evidence type="ECO:0000256" key="5">
    <source>
        <dbReference type="ARBA" id="ARBA00022970"/>
    </source>
</evidence>
<dbReference type="GO" id="GO:0015807">
    <property type="term" value="P:L-amino acid transport"/>
    <property type="evidence" value="ECO:0007669"/>
    <property type="project" value="TreeGrafter"/>
</dbReference>
<keyword evidence="5" id="KW-0029">Amino-acid transport</keyword>
<dbReference type="Pfam" id="PF12399">
    <property type="entry name" value="BCA_ABC_TP_C"/>
    <property type="match status" value="1"/>
</dbReference>
<dbReference type="Proteomes" id="UP000539473">
    <property type="component" value="Unassembled WGS sequence"/>
</dbReference>
<dbReference type="InterPro" id="IPR003593">
    <property type="entry name" value="AAA+_ATPase"/>
</dbReference>
<evidence type="ECO:0000256" key="1">
    <source>
        <dbReference type="ARBA" id="ARBA00005417"/>
    </source>
</evidence>
<evidence type="ECO:0000256" key="4">
    <source>
        <dbReference type="ARBA" id="ARBA00022840"/>
    </source>
</evidence>
<comment type="caution">
    <text evidence="7">The sequence shown here is derived from an EMBL/GenBank/DDBJ whole genome shotgun (WGS) entry which is preliminary data.</text>
</comment>
<dbReference type="Gene3D" id="3.40.50.300">
    <property type="entry name" value="P-loop containing nucleotide triphosphate hydrolases"/>
    <property type="match status" value="2"/>
</dbReference>
<keyword evidence="3" id="KW-0547">Nucleotide-binding</keyword>
<dbReference type="Pfam" id="PF00005">
    <property type="entry name" value="ABC_tran"/>
    <property type="match status" value="2"/>
</dbReference>
<protein>
    <submittedName>
        <fullName evidence="7">ABC-type branched-subunit amino acid transport system ATPase component</fullName>
    </submittedName>
</protein>
<dbReference type="PROSITE" id="PS00211">
    <property type="entry name" value="ABC_TRANSPORTER_1"/>
    <property type="match status" value="1"/>
</dbReference>
<dbReference type="PANTHER" id="PTHR43820:SF4">
    <property type="entry name" value="HIGH-AFFINITY BRANCHED-CHAIN AMINO ACID TRANSPORT ATP-BINDING PROTEIN LIVF"/>
    <property type="match status" value="1"/>
</dbReference>
<proteinExistence type="inferred from homology"/>
<dbReference type="EMBL" id="JACHFK010000004">
    <property type="protein sequence ID" value="MBB5376501.1"/>
    <property type="molecule type" value="Genomic_DNA"/>
</dbReference>
<dbReference type="SUPFAM" id="SSF52540">
    <property type="entry name" value="P-loop containing nucleoside triphosphate hydrolases"/>
    <property type="match status" value="2"/>
</dbReference>
<dbReference type="InterPro" id="IPR027417">
    <property type="entry name" value="P-loop_NTPase"/>
</dbReference>
<dbReference type="InterPro" id="IPR017871">
    <property type="entry name" value="ABC_transporter-like_CS"/>
</dbReference>
<dbReference type="SMART" id="SM00382">
    <property type="entry name" value="AAA"/>
    <property type="match status" value="2"/>
</dbReference>
<dbReference type="RefSeq" id="WP_221274907.1">
    <property type="nucleotide sequence ID" value="NZ_BNAJ01000004.1"/>
</dbReference>
<dbReference type="GO" id="GO:0005524">
    <property type="term" value="F:ATP binding"/>
    <property type="evidence" value="ECO:0007669"/>
    <property type="project" value="UniProtKB-KW"/>
</dbReference>
<accession>A0A7W8KGC8</accession>
<organism evidence="7 8">
    <name type="scientific">Deinococcus metalli</name>
    <dbReference type="NCBI Taxonomy" id="1141878"/>
    <lineage>
        <taxon>Bacteria</taxon>
        <taxon>Thermotogati</taxon>
        <taxon>Deinococcota</taxon>
        <taxon>Deinococci</taxon>
        <taxon>Deinococcales</taxon>
        <taxon>Deinococcaceae</taxon>
        <taxon>Deinococcus</taxon>
    </lineage>
</organism>
<evidence type="ECO:0000256" key="3">
    <source>
        <dbReference type="ARBA" id="ARBA00022741"/>
    </source>
</evidence>
<dbReference type="PROSITE" id="PS50893">
    <property type="entry name" value="ABC_TRANSPORTER_2"/>
    <property type="match status" value="2"/>
</dbReference>
<sequence length="504" mass="53161">MVADAPGAMTGMQGGISLRAERVTRQFGGVTALRDVSVDVPPGQRHAVIGPNGAGKSTLFRVISGEHRPSAGRVTLDGRVVSGLPPERIAALGVARSFQTSSVFDEETVRHNVILALLAHTPRRRKLWQPLAGQGDLAERADDVLARVNLLGAAPRRAGELPHGARRQLELAMVLAQSPRLLLLDEPLAGLDGHERGEVMALLHSLPRDVTTVLIEHDLAFCLEFADHVTVLSNGEVIATGPPEHIRADAAVQAAYVGAARGADRPAASPVAARPPVLDVQDLHAAYGSASALSGVSLDVRPGEVVAVLGRNGMGKTTLLTTLMGWRRPTGGHVRLEGQDVTGLPPAALAARGLALVPQGRRMLPGLTVAEELSVAARPGPWTPERVYGVFPRLRERQRSASTTLSGGEQQLVAIGRALMQNPRVLLLDEPSEGLSPAMVSALREVLQSLRAGGETIVLAEQHLDLALAVADRVYVLEHGTVAFEGDAAQFAGDRAMIQALLGV</sequence>
<evidence type="ECO:0000256" key="2">
    <source>
        <dbReference type="ARBA" id="ARBA00022448"/>
    </source>
</evidence>
<dbReference type="InterPro" id="IPR052156">
    <property type="entry name" value="BCAA_Transport_ATP-bd_LivF"/>
</dbReference>
<dbReference type="InterPro" id="IPR003439">
    <property type="entry name" value="ABC_transporter-like_ATP-bd"/>
</dbReference>
<gene>
    <name evidence="7" type="ORF">HNQ07_001965</name>
</gene>
<dbReference type="InterPro" id="IPR032823">
    <property type="entry name" value="BCA_ABC_TP_C"/>
</dbReference>
<evidence type="ECO:0000259" key="6">
    <source>
        <dbReference type="PROSITE" id="PS50893"/>
    </source>
</evidence>
<dbReference type="AlphaFoldDB" id="A0A7W8KGC8"/>
<keyword evidence="4" id="KW-0067">ATP-binding</keyword>
<dbReference type="GO" id="GO:0016887">
    <property type="term" value="F:ATP hydrolysis activity"/>
    <property type="evidence" value="ECO:0007669"/>
    <property type="project" value="InterPro"/>
</dbReference>
<reference evidence="7 8" key="1">
    <citation type="submission" date="2020-08" db="EMBL/GenBank/DDBJ databases">
        <title>Genomic Encyclopedia of Type Strains, Phase IV (KMG-IV): sequencing the most valuable type-strain genomes for metagenomic binning, comparative biology and taxonomic classification.</title>
        <authorList>
            <person name="Goeker M."/>
        </authorList>
    </citation>
    <scope>NUCLEOTIDE SEQUENCE [LARGE SCALE GENOMIC DNA]</scope>
    <source>
        <strain evidence="7 8">DSM 27521</strain>
    </source>
</reference>
<feature type="domain" description="ABC transporter" evidence="6">
    <location>
        <begin position="278"/>
        <end position="504"/>
    </location>
</feature>